<dbReference type="EC" id="2.8.1.7" evidence="3"/>
<dbReference type="NCBIfam" id="TIGR01979">
    <property type="entry name" value="sufS"/>
    <property type="match status" value="1"/>
</dbReference>
<feature type="domain" description="Aminotransferase class V" evidence="7">
    <location>
        <begin position="25"/>
        <end position="396"/>
    </location>
</feature>
<dbReference type="InterPro" id="IPR015422">
    <property type="entry name" value="PyrdxlP-dep_Trfase_small"/>
</dbReference>
<evidence type="ECO:0000259" key="7">
    <source>
        <dbReference type="Pfam" id="PF00266"/>
    </source>
</evidence>
<evidence type="ECO:0000256" key="2">
    <source>
        <dbReference type="ARBA" id="ARBA00010447"/>
    </source>
</evidence>
<comment type="catalytic activity">
    <reaction evidence="6">
        <text>(sulfur carrier)-H + L-cysteine = (sulfur carrier)-SH + L-alanine</text>
        <dbReference type="Rhea" id="RHEA:43892"/>
        <dbReference type="Rhea" id="RHEA-COMP:14737"/>
        <dbReference type="Rhea" id="RHEA-COMP:14739"/>
        <dbReference type="ChEBI" id="CHEBI:29917"/>
        <dbReference type="ChEBI" id="CHEBI:35235"/>
        <dbReference type="ChEBI" id="CHEBI:57972"/>
        <dbReference type="ChEBI" id="CHEBI:64428"/>
        <dbReference type="EC" id="2.8.1.7"/>
    </reaction>
</comment>
<dbReference type="CDD" id="cd06453">
    <property type="entry name" value="SufS_like"/>
    <property type="match status" value="1"/>
</dbReference>
<dbReference type="SUPFAM" id="SSF53383">
    <property type="entry name" value="PLP-dependent transferases"/>
    <property type="match status" value="1"/>
</dbReference>
<dbReference type="Gene3D" id="3.90.1150.10">
    <property type="entry name" value="Aspartate Aminotransferase, domain 1"/>
    <property type="match status" value="1"/>
</dbReference>
<comment type="similarity">
    <text evidence="2">Belongs to the class-V pyridoxal-phosphate-dependent aminotransferase family. Csd subfamily.</text>
</comment>
<evidence type="ECO:0000256" key="1">
    <source>
        <dbReference type="ARBA" id="ARBA00001933"/>
    </source>
</evidence>
<comment type="caution">
    <text evidence="8">The sequence shown here is derived from an EMBL/GenBank/DDBJ whole genome shotgun (WGS) entry which is preliminary data.</text>
</comment>
<dbReference type="Gene3D" id="3.40.640.10">
    <property type="entry name" value="Type I PLP-dependent aspartate aminotransferase-like (Major domain)"/>
    <property type="match status" value="1"/>
</dbReference>
<dbReference type="PATRIC" id="fig|1423739.3.peg.2382"/>
<dbReference type="PANTHER" id="PTHR43586">
    <property type="entry name" value="CYSTEINE DESULFURASE"/>
    <property type="match status" value="1"/>
</dbReference>
<sequence length="414" mass="45328">MAEGFNQFRADFPILQQTVNGEPLTYLDNAATAQKPNQVISALTDYYRSDNANVHRGVHTLAERATLKYEAARKKVQTFINADESAEVIFTKGATDGLNLVASTYGEENVHEGDEIVISITEHHSNLIPWQQLALRKKATLKYIGLTPNGEIDLDDAARQITDQTKIVAITHASNVMGTITPLKKIGELAHQHGAILVGDGAQAVPHIKVDVQDLDADFYVFSGHKMMAPTGIGVLYGKRQLLEEMPPYQYGGEMIDFVNLFDSTWTQLPWKFEAGTQNIAGAIGLGIAIDYLNTIGMAQVTVHEQQLVDYVLPKLVAIDGVTVFGPHDPSRHTGVIAFNIQGIHPHDVATAFDMDGVAVRAGHHCAQPLMNTLGQVAMVRASFYLYNTQTDADKLLSAIKDTKEFFNYGAVKA</sequence>
<name>A0A0R1SIQ2_9LACO</name>
<keyword evidence="5" id="KW-0663">Pyridoxal phosphate</keyword>
<dbReference type="GO" id="GO:0031071">
    <property type="term" value="F:cysteine desulfurase activity"/>
    <property type="evidence" value="ECO:0007669"/>
    <property type="project" value="UniProtKB-EC"/>
</dbReference>
<gene>
    <name evidence="8" type="ORF">FC85_GL002291</name>
</gene>
<evidence type="ECO:0000256" key="3">
    <source>
        <dbReference type="ARBA" id="ARBA00012239"/>
    </source>
</evidence>
<protein>
    <recommendedName>
        <fullName evidence="3">cysteine desulfurase</fullName>
        <ecNumber evidence="3">2.8.1.7</ecNumber>
    </recommendedName>
</protein>
<dbReference type="PIRSF" id="PIRSF005572">
    <property type="entry name" value="NifS"/>
    <property type="match status" value="1"/>
</dbReference>
<keyword evidence="4" id="KW-0808">Transferase</keyword>
<dbReference type="AlphaFoldDB" id="A0A0R1SIQ2"/>
<dbReference type="InterPro" id="IPR000192">
    <property type="entry name" value="Aminotrans_V_dom"/>
</dbReference>
<dbReference type="RefSeq" id="WP_057863926.1">
    <property type="nucleotide sequence ID" value="NZ_AZEY01000020.1"/>
</dbReference>
<dbReference type="PANTHER" id="PTHR43586:SF8">
    <property type="entry name" value="CYSTEINE DESULFURASE 1, CHLOROPLASTIC"/>
    <property type="match status" value="1"/>
</dbReference>
<dbReference type="InterPro" id="IPR010970">
    <property type="entry name" value="Cys_dSase_SufS"/>
</dbReference>
<evidence type="ECO:0000313" key="8">
    <source>
        <dbReference type="EMBL" id="KRL69071.1"/>
    </source>
</evidence>
<evidence type="ECO:0000256" key="4">
    <source>
        <dbReference type="ARBA" id="ARBA00022679"/>
    </source>
</evidence>
<proteinExistence type="inferred from homology"/>
<evidence type="ECO:0000256" key="5">
    <source>
        <dbReference type="ARBA" id="ARBA00022898"/>
    </source>
</evidence>
<dbReference type="InterPro" id="IPR016454">
    <property type="entry name" value="Cysteine_dSase"/>
</dbReference>
<comment type="cofactor">
    <cofactor evidence="1">
        <name>pyridoxal 5'-phosphate</name>
        <dbReference type="ChEBI" id="CHEBI:597326"/>
    </cofactor>
</comment>
<dbReference type="GO" id="GO:0006534">
    <property type="term" value="P:cysteine metabolic process"/>
    <property type="evidence" value="ECO:0007669"/>
    <property type="project" value="InterPro"/>
</dbReference>
<organism evidence="8 9">
    <name type="scientific">Lentilactobacillus diolivorans DSM 14421</name>
    <dbReference type="NCBI Taxonomy" id="1423739"/>
    <lineage>
        <taxon>Bacteria</taxon>
        <taxon>Bacillati</taxon>
        <taxon>Bacillota</taxon>
        <taxon>Bacilli</taxon>
        <taxon>Lactobacillales</taxon>
        <taxon>Lactobacillaceae</taxon>
        <taxon>Lentilactobacillus</taxon>
    </lineage>
</organism>
<dbReference type="EMBL" id="AZEY01000020">
    <property type="protein sequence ID" value="KRL69071.1"/>
    <property type="molecule type" value="Genomic_DNA"/>
</dbReference>
<evidence type="ECO:0000313" key="9">
    <source>
        <dbReference type="Proteomes" id="UP000052013"/>
    </source>
</evidence>
<evidence type="ECO:0000256" key="6">
    <source>
        <dbReference type="ARBA" id="ARBA00050776"/>
    </source>
</evidence>
<accession>A0A0R1SIQ2</accession>
<dbReference type="InterPro" id="IPR015421">
    <property type="entry name" value="PyrdxlP-dep_Trfase_major"/>
</dbReference>
<dbReference type="Proteomes" id="UP000052013">
    <property type="component" value="Unassembled WGS sequence"/>
</dbReference>
<dbReference type="GO" id="GO:0030170">
    <property type="term" value="F:pyridoxal phosphate binding"/>
    <property type="evidence" value="ECO:0007669"/>
    <property type="project" value="InterPro"/>
</dbReference>
<dbReference type="STRING" id="1423739.FC85_GL002291"/>
<dbReference type="Pfam" id="PF00266">
    <property type="entry name" value="Aminotran_5"/>
    <property type="match status" value="1"/>
</dbReference>
<reference evidence="8 9" key="1">
    <citation type="journal article" date="2015" name="Genome Announc.">
        <title>Expanding the biotechnology potential of lactobacilli through comparative genomics of 213 strains and associated genera.</title>
        <authorList>
            <person name="Sun Z."/>
            <person name="Harris H.M."/>
            <person name="McCann A."/>
            <person name="Guo C."/>
            <person name="Argimon S."/>
            <person name="Zhang W."/>
            <person name="Yang X."/>
            <person name="Jeffery I.B."/>
            <person name="Cooney J.C."/>
            <person name="Kagawa T.F."/>
            <person name="Liu W."/>
            <person name="Song Y."/>
            <person name="Salvetti E."/>
            <person name="Wrobel A."/>
            <person name="Rasinkangas P."/>
            <person name="Parkhill J."/>
            <person name="Rea M.C."/>
            <person name="O'Sullivan O."/>
            <person name="Ritari J."/>
            <person name="Douillard F.P."/>
            <person name="Paul Ross R."/>
            <person name="Yang R."/>
            <person name="Briner A.E."/>
            <person name="Felis G.E."/>
            <person name="de Vos W.M."/>
            <person name="Barrangou R."/>
            <person name="Klaenhammer T.R."/>
            <person name="Caufield P.W."/>
            <person name="Cui Y."/>
            <person name="Zhang H."/>
            <person name="O'Toole P.W."/>
        </authorList>
    </citation>
    <scope>NUCLEOTIDE SEQUENCE [LARGE SCALE GENOMIC DNA]</scope>
    <source>
        <strain evidence="8 9">DSM 14421</strain>
    </source>
</reference>
<dbReference type="InterPro" id="IPR015424">
    <property type="entry name" value="PyrdxlP-dep_Trfase"/>
</dbReference>